<organism evidence="2 3">
    <name type="scientific">Actinia tenebrosa</name>
    <name type="common">Australian red waratah sea anemone</name>
    <dbReference type="NCBI Taxonomy" id="6105"/>
    <lineage>
        <taxon>Eukaryota</taxon>
        <taxon>Metazoa</taxon>
        <taxon>Cnidaria</taxon>
        <taxon>Anthozoa</taxon>
        <taxon>Hexacorallia</taxon>
        <taxon>Actiniaria</taxon>
        <taxon>Actiniidae</taxon>
        <taxon>Actinia</taxon>
    </lineage>
</organism>
<dbReference type="InterPro" id="IPR005334">
    <property type="entry name" value="Tctex-1-like"/>
</dbReference>
<dbReference type="GO" id="GO:0005868">
    <property type="term" value="C:cytoplasmic dynein complex"/>
    <property type="evidence" value="ECO:0007669"/>
    <property type="project" value="TreeGrafter"/>
</dbReference>
<dbReference type="GO" id="GO:0007018">
    <property type="term" value="P:microtubule-based movement"/>
    <property type="evidence" value="ECO:0007669"/>
    <property type="project" value="TreeGrafter"/>
</dbReference>
<dbReference type="GO" id="GO:0005737">
    <property type="term" value="C:cytoplasm"/>
    <property type="evidence" value="ECO:0007669"/>
    <property type="project" value="TreeGrafter"/>
</dbReference>
<dbReference type="Proteomes" id="UP000515163">
    <property type="component" value="Unplaced"/>
</dbReference>
<sequence length="149" mass="17285">MMPIKRKYEALQDAENRVYRSTSKMMIDDEDLLILQPACRLRDLEIQCVIEEVLRGNLKGVFYNAWDSEARSSFLREVIKQELRKTRVKLSSVAVLVMIGEASDTSIEKASHRVWKPDYDSFTSAWYRNDSIFAIGTVFVNYDASVRHV</sequence>
<gene>
    <name evidence="3" type="primary">LOC116299141</name>
</gene>
<dbReference type="OrthoDB" id="5949207at2759"/>
<comment type="similarity">
    <text evidence="1">Belongs to the dynein light chain Tctex-type family.</text>
</comment>
<name>A0A6P8I508_ACTTE</name>
<accession>A0A6P8I508</accession>
<dbReference type="GO" id="GO:0045505">
    <property type="term" value="F:dynein intermediate chain binding"/>
    <property type="evidence" value="ECO:0007669"/>
    <property type="project" value="TreeGrafter"/>
</dbReference>
<dbReference type="AlphaFoldDB" id="A0A6P8I508"/>
<keyword evidence="2" id="KW-1185">Reference proteome</keyword>
<reference evidence="3" key="1">
    <citation type="submission" date="2025-08" db="UniProtKB">
        <authorList>
            <consortium name="RefSeq"/>
        </authorList>
    </citation>
    <scope>IDENTIFICATION</scope>
    <source>
        <tissue evidence="3">Tentacle</tissue>
    </source>
</reference>
<dbReference type="InParanoid" id="A0A6P8I508"/>
<dbReference type="PANTHER" id="PTHR21255">
    <property type="entry name" value="T-COMPLEX-ASSOCIATED-TESTIS-EXPRESSED 1/ DYNEIN LIGHT CHAIN"/>
    <property type="match status" value="1"/>
</dbReference>
<dbReference type="PANTHER" id="PTHR21255:SF65">
    <property type="entry name" value="TCTEX1 DOMAIN-CONTAINING PROTEIN 2"/>
    <property type="match status" value="1"/>
</dbReference>
<protein>
    <submittedName>
        <fullName evidence="3">Tctex1 domain-containing protein 1-A-like</fullName>
    </submittedName>
</protein>
<evidence type="ECO:0000256" key="1">
    <source>
        <dbReference type="ARBA" id="ARBA00005361"/>
    </source>
</evidence>
<dbReference type="Pfam" id="PF03645">
    <property type="entry name" value="Tctex-1"/>
    <property type="match status" value="1"/>
</dbReference>
<dbReference type="KEGG" id="aten:116299141"/>
<dbReference type="GeneID" id="116299141"/>
<dbReference type="InterPro" id="IPR038586">
    <property type="entry name" value="Tctex-1-like_sf"/>
</dbReference>
<proteinExistence type="inferred from homology"/>
<dbReference type="Gene3D" id="3.30.1140.40">
    <property type="entry name" value="Tctex-1"/>
    <property type="match status" value="1"/>
</dbReference>
<dbReference type="RefSeq" id="XP_031563634.1">
    <property type="nucleotide sequence ID" value="XM_031707774.1"/>
</dbReference>
<evidence type="ECO:0000313" key="3">
    <source>
        <dbReference type="RefSeq" id="XP_031563634.1"/>
    </source>
</evidence>
<dbReference type="CDD" id="cd21451">
    <property type="entry name" value="DLC-like_TCTEX1D"/>
    <property type="match status" value="1"/>
</dbReference>
<evidence type="ECO:0000313" key="2">
    <source>
        <dbReference type="Proteomes" id="UP000515163"/>
    </source>
</evidence>